<feature type="transmembrane region" description="Helical" evidence="1">
    <location>
        <begin position="262"/>
        <end position="280"/>
    </location>
</feature>
<keyword evidence="1" id="KW-1133">Transmembrane helix</keyword>
<feature type="transmembrane region" description="Helical" evidence="1">
    <location>
        <begin position="62"/>
        <end position="83"/>
    </location>
</feature>
<gene>
    <name evidence="2" type="ORF">SAMN05660477_02821</name>
</gene>
<evidence type="ECO:0000313" key="3">
    <source>
        <dbReference type="Proteomes" id="UP000191112"/>
    </source>
</evidence>
<organism evidence="2 3">
    <name type="scientific">Soonwooa buanensis</name>
    <dbReference type="NCBI Taxonomy" id="619805"/>
    <lineage>
        <taxon>Bacteria</taxon>
        <taxon>Pseudomonadati</taxon>
        <taxon>Bacteroidota</taxon>
        <taxon>Flavobacteriia</taxon>
        <taxon>Flavobacteriales</taxon>
        <taxon>Weeksellaceae</taxon>
        <taxon>Chryseobacterium group</taxon>
        <taxon>Soonwooa</taxon>
    </lineage>
</organism>
<protein>
    <recommendedName>
        <fullName evidence="4">Dolichyl-phosphate-mannose-protein mannosyltransferase</fullName>
    </recommendedName>
</protein>
<reference evidence="2 3" key="1">
    <citation type="submission" date="2017-02" db="EMBL/GenBank/DDBJ databases">
        <authorList>
            <person name="Peterson S.W."/>
        </authorList>
    </citation>
    <scope>NUCLEOTIDE SEQUENCE [LARGE SCALE GENOMIC DNA]</scope>
    <source>
        <strain evidence="2 3">DSM 22323</strain>
    </source>
</reference>
<name>A0A1T5GHB9_9FLAO</name>
<accession>A0A1T5GHB9</accession>
<dbReference type="RefSeq" id="WP_079668008.1">
    <property type="nucleotide sequence ID" value="NZ_FUYZ01000012.1"/>
</dbReference>
<keyword evidence="1" id="KW-0812">Transmembrane</keyword>
<feature type="transmembrane region" description="Helical" evidence="1">
    <location>
        <begin position="12"/>
        <end position="31"/>
    </location>
</feature>
<feature type="transmembrane region" description="Helical" evidence="1">
    <location>
        <begin position="195"/>
        <end position="216"/>
    </location>
</feature>
<feature type="transmembrane region" description="Helical" evidence="1">
    <location>
        <begin position="117"/>
        <end position="134"/>
    </location>
</feature>
<sequence>MLESRYLFQNSHKLTLGILLSIFFSIIVILYRDLIIDDAFITFQYARNFAEHFKPWYNLDPFYQGNGQTSILWMLLLSLFNLFGVASEHIFYIINLFLGYFLIYQFVNFLFKDKLSLFEVIYKIAFLVFFSFWMGLNATHGLETLLSTVILLMFLKNWKKPNNYWSLLMLLVRPEFALYLVFWVLDSDFKEIKTFFRKVILASSTFILIVIFYLVFFDYYIPLPLVLKSQSSEFSLVSIKVAIGYLVLYMPIIVSLFKQKRYLFLAPLVFFILYYTFGINSYSGNIYIRYFFPLLAYFFFIDFKLKINQWFFTLICTLSMLRMLDLGFNFNTDRKNVIIDNDGFMTSYGEMAKHIKPTDKVLIMDAGHVAYFTNAMVYDGLGLNDATMLLARKHNDNATYKNYVESRKMNIISVVSSEPDRFVPREDSTFTYNSLNLKSKKLLYVFPLDNHFFLFVYQY</sequence>
<proteinExistence type="predicted"/>
<dbReference type="AlphaFoldDB" id="A0A1T5GHB9"/>
<feature type="transmembrane region" description="Helical" evidence="1">
    <location>
        <begin position="286"/>
        <end position="303"/>
    </location>
</feature>
<feature type="transmembrane region" description="Helical" evidence="1">
    <location>
        <begin position="164"/>
        <end position="183"/>
    </location>
</feature>
<evidence type="ECO:0000256" key="1">
    <source>
        <dbReference type="SAM" id="Phobius"/>
    </source>
</evidence>
<keyword evidence="3" id="KW-1185">Reference proteome</keyword>
<dbReference type="Proteomes" id="UP000191112">
    <property type="component" value="Unassembled WGS sequence"/>
</dbReference>
<feature type="transmembrane region" description="Helical" evidence="1">
    <location>
        <begin position="90"/>
        <end position="111"/>
    </location>
</feature>
<dbReference type="STRING" id="619805.SAMN05660477_02821"/>
<keyword evidence="1" id="KW-0472">Membrane</keyword>
<dbReference type="OrthoDB" id="1247161at2"/>
<evidence type="ECO:0000313" key="2">
    <source>
        <dbReference type="EMBL" id="SKC07798.1"/>
    </source>
</evidence>
<feature type="transmembrane region" description="Helical" evidence="1">
    <location>
        <begin position="236"/>
        <end position="257"/>
    </location>
</feature>
<evidence type="ECO:0008006" key="4">
    <source>
        <dbReference type="Google" id="ProtNLM"/>
    </source>
</evidence>
<dbReference type="EMBL" id="FUYZ01000012">
    <property type="protein sequence ID" value="SKC07798.1"/>
    <property type="molecule type" value="Genomic_DNA"/>
</dbReference>